<comment type="caution">
    <text evidence="2">The sequence shown here is derived from an EMBL/GenBank/DDBJ whole genome shotgun (WGS) entry which is preliminary data.</text>
</comment>
<dbReference type="RefSeq" id="WP_171081655.1">
    <property type="nucleotide sequence ID" value="NZ_BNBU01000001.1"/>
</dbReference>
<keyword evidence="3" id="KW-1185">Reference proteome</keyword>
<accession>A0A7Y7B508</accession>
<organism evidence="2 3">
    <name type="scientific">Streptomyces morookaense</name>
    <name type="common">Streptoverticillium morookaense</name>
    <dbReference type="NCBI Taxonomy" id="1970"/>
    <lineage>
        <taxon>Bacteria</taxon>
        <taxon>Bacillati</taxon>
        <taxon>Actinomycetota</taxon>
        <taxon>Actinomycetes</taxon>
        <taxon>Kitasatosporales</taxon>
        <taxon>Streptomycetaceae</taxon>
        <taxon>Streptomyces</taxon>
    </lineage>
</organism>
<evidence type="ECO:0000256" key="1">
    <source>
        <dbReference type="SAM" id="MobiDB-lite"/>
    </source>
</evidence>
<name>A0A7Y7B508_STRMO</name>
<dbReference type="EMBL" id="JABBXF010000032">
    <property type="protein sequence ID" value="NVK79000.1"/>
    <property type="molecule type" value="Genomic_DNA"/>
</dbReference>
<feature type="compositionally biased region" description="Basic and acidic residues" evidence="1">
    <location>
        <begin position="51"/>
        <end position="65"/>
    </location>
</feature>
<proteinExistence type="predicted"/>
<dbReference type="Proteomes" id="UP000587462">
    <property type="component" value="Unassembled WGS sequence"/>
</dbReference>
<gene>
    <name evidence="2" type="ORF">HG542_15150</name>
</gene>
<feature type="region of interest" description="Disordered" evidence="1">
    <location>
        <begin position="1"/>
        <end position="65"/>
    </location>
</feature>
<evidence type="ECO:0000313" key="2">
    <source>
        <dbReference type="EMBL" id="NVK79000.1"/>
    </source>
</evidence>
<evidence type="ECO:0000313" key="3">
    <source>
        <dbReference type="Proteomes" id="UP000587462"/>
    </source>
</evidence>
<protein>
    <submittedName>
        <fullName evidence="2">Uncharacterized protein</fullName>
    </submittedName>
</protein>
<reference evidence="2 3" key="1">
    <citation type="submission" date="2020-04" db="EMBL/GenBank/DDBJ databases">
        <title>Draft Genome Sequence of Streptomyces morookaense DSM 40503, an 8-azaguanine-producing strain.</title>
        <authorList>
            <person name="Qi J."/>
            <person name="Gao J.-M."/>
        </authorList>
    </citation>
    <scope>NUCLEOTIDE SEQUENCE [LARGE SCALE GENOMIC DNA]</scope>
    <source>
        <strain evidence="2 3">DSM 40503</strain>
    </source>
</reference>
<sequence length="84" mass="8801">MRDESQVSPAASPLDDHGTGTHDLAARLAPADDHGTGTKGLTANAAARGKSPADDHGTGPERVMMDDHMTEAPVFTMEDAEKPY</sequence>
<dbReference type="AlphaFoldDB" id="A0A7Y7B508"/>